<dbReference type="KEGG" id="nhy:JQS43_20430"/>
<dbReference type="InterPro" id="IPR029057">
    <property type="entry name" value="PRTase-like"/>
</dbReference>
<protein>
    <submittedName>
        <fullName evidence="1">ComF family protein</fullName>
    </submittedName>
</protein>
<dbReference type="Gene3D" id="3.40.50.2020">
    <property type="match status" value="1"/>
</dbReference>
<name>A0A895YHZ7_9ACTN</name>
<dbReference type="Proteomes" id="UP000662857">
    <property type="component" value="Chromosome"/>
</dbReference>
<organism evidence="1 2">
    <name type="scientific">Natronosporangium hydrolyticum</name>
    <dbReference type="NCBI Taxonomy" id="2811111"/>
    <lineage>
        <taxon>Bacteria</taxon>
        <taxon>Bacillati</taxon>
        <taxon>Actinomycetota</taxon>
        <taxon>Actinomycetes</taxon>
        <taxon>Micromonosporales</taxon>
        <taxon>Micromonosporaceae</taxon>
        <taxon>Natronosporangium</taxon>
    </lineage>
</organism>
<gene>
    <name evidence="1" type="ORF">JQS43_20430</name>
</gene>
<sequence>MLPGGCAGCGQARSGLRYGVCAECVAMVAGAVPGPTRPEPAPSGFPPCWALADYDGVLGELLVAYKDRGRHRLARPLGRLLAAVVAAAASAWESASAAVSASAPAAGGVVLVPIPDTPAAARARHGDHLYRLARVAGRELRRAGVPAVVARPLRALPRPDSAGLDHRQRAATAQATLRLRRWSAAGLQRHLTRTRAAVVLLDDVVTTGATLAAATARLAAADTPVSVAAVLAATQRRYPLPGGVSSNGRRGW</sequence>
<keyword evidence="2" id="KW-1185">Reference proteome</keyword>
<dbReference type="SUPFAM" id="SSF53271">
    <property type="entry name" value="PRTase-like"/>
    <property type="match status" value="1"/>
</dbReference>
<dbReference type="PANTHER" id="PTHR47505">
    <property type="entry name" value="DNA UTILIZATION PROTEIN YHGH"/>
    <property type="match status" value="1"/>
</dbReference>
<dbReference type="PANTHER" id="PTHR47505:SF1">
    <property type="entry name" value="DNA UTILIZATION PROTEIN YHGH"/>
    <property type="match status" value="1"/>
</dbReference>
<evidence type="ECO:0000313" key="2">
    <source>
        <dbReference type="Proteomes" id="UP000662857"/>
    </source>
</evidence>
<dbReference type="EMBL" id="CP070499">
    <property type="protein sequence ID" value="QSB17467.1"/>
    <property type="molecule type" value="Genomic_DNA"/>
</dbReference>
<proteinExistence type="predicted"/>
<dbReference type="AlphaFoldDB" id="A0A895YHZ7"/>
<reference evidence="1" key="1">
    <citation type="submission" date="2021-02" db="EMBL/GenBank/DDBJ databases">
        <title>Natrosporangium hydrolyticum gen. nov., sp. nov, a haloalkaliphilic actinobacterium from a soda solonchak soil.</title>
        <authorList>
            <person name="Sorokin D.Y."/>
            <person name="Khijniak T.V."/>
            <person name="Zakharycheva A.P."/>
            <person name="Boueva O.V."/>
            <person name="Ariskina E.V."/>
            <person name="Hahnke R.L."/>
            <person name="Bunk B."/>
            <person name="Sproer C."/>
            <person name="Schumann P."/>
            <person name="Evtushenko L.I."/>
            <person name="Kublanov I.V."/>
        </authorList>
    </citation>
    <scope>NUCLEOTIDE SEQUENCE</scope>
    <source>
        <strain evidence="1">DSM 106523</strain>
    </source>
</reference>
<dbReference type="InterPro" id="IPR051910">
    <property type="entry name" value="ComF/GntX_DNA_util-trans"/>
</dbReference>
<accession>A0A895YHZ7</accession>
<evidence type="ECO:0000313" key="1">
    <source>
        <dbReference type="EMBL" id="QSB17467.1"/>
    </source>
</evidence>